<name>A0A067Q6K0_9AGAM</name>
<feature type="chain" id="PRO_5001647312" description="RlpA-like protein double-psi beta-barrel domain-containing protein" evidence="2">
    <location>
        <begin position="21"/>
        <end position="137"/>
    </location>
</feature>
<feature type="signal peptide" evidence="2">
    <location>
        <begin position="1"/>
        <end position="20"/>
    </location>
</feature>
<dbReference type="PANTHER" id="PTHR31836">
    <property type="match status" value="1"/>
</dbReference>
<protein>
    <recommendedName>
        <fullName evidence="5">RlpA-like protein double-psi beta-barrel domain-containing protein</fullName>
    </recommendedName>
</protein>
<keyword evidence="4" id="KW-1185">Reference proteome</keyword>
<dbReference type="STRING" id="933084.A0A067Q6K0"/>
<evidence type="ECO:0008006" key="5">
    <source>
        <dbReference type="Google" id="ProtNLM"/>
    </source>
</evidence>
<dbReference type="InterPro" id="IPR051477">
    <property type="entry name" value="Expansin_CellWall"/>
</dbReference>
<evidence type="ECO:0000256" key="2">
    <source>
        <dbReference type="SAM" id="SignalP"/>
    </source>
</evidence>
<dbReference type="EMBL" id="KL197711">
    <property type="protein sequence ID" value="KDQ62594.1"/>
    <property type="molecule type" value="Genomic_DNA"/>
</dbReference>
<reference evidence="4" key="1">
    <citation type="journal article" date="2014" name="Proc. Natl. Acad. Sci. U.S.A.">
        <title>Extensive sampling of basidiomycete genomes demonstrates inadequacy of the white-rot/brown-rot paradigm for wood decay fungi.</title>
        <authorList>
            <person name="Riley R."/>
            <person name="Salamov A.A."/>
            <person name="Brown D.W."/>
            <person name="Nagy L.G."/>
            <person name="Floudas D."/>
            <person name="Held B.W."/>
            <person name="Levasseur A."/>
            <person name="Lombard V."/>
            <person name="Morin E."/>
            <person name="Otillar R."/>
            <person name="Lindquist E.A."/>
            <person name="Sun H."/>
            <person name="LaButti K.M."/>
            <person name="Schmutz J."/>
            <person name="Jabbour D."/>
            <person name="Luo H."/>
            <person name="Baker S.E."/>
            <person name="Pisabarro A.G."/>
            <person name="Walton J.D."/>
            <person name="Blanchette R.A."/>
            <person name="Henrissat B."/>
            <person name="Martin F."/>
            <person name="Cullen D."/>
            <person name="Hibbett D.S."/>
            <person name="Grigoriev I.V."/>
        </authorList>
    </citation>
    <scope>NUCLEOTIDE SEQUENCE [LARGE SCALE GENOMIC DNA]</scope>
    <source>
        <strain evidence="4">MUCL 33604</strain>
    </source>
</reference>
<evidence type="ECO:0000313" key="4">
    <source>
        <dbReference type="Proteomes" id="UP000027265"/>
    </source>
</evidence>
<dbReference type="InParanoid" id="A0A067Q6K0"/>
<keyword evidence="1 2" id="KW-0732">Signal</keyword>
<dbReference type="SUPFAM" id="SSF50685">
    <property type="entry name" value="Barwin-like endoglucanases"/>
    <property type="match status" value="1"/>
</dbReference>
<proteinExistence type="predicted"/>
<dbReference type="PANTHER" id="PTHR31836:SF28">
    <property type="entry name" value="SRCR DOMAIN-CONTAINING PROTEIN-RELATED"/>
    <property type="match status" value="1"/>
</dbReference>
<dbReference type="AlphaFoldDB" id="A0A067Q6K0"/>
<dbReference type="CDD" id="cd22191">
    <property type="entry name" value="DPBB_RlpA_EXP_N-like"/>
    <property type="match status" value="1"/>
</dbReference>
<dbReference type="InterPro" id="IPR036908">
    <property type="entry name" value="RlpA-like_sf"/>
</dbReference>
<gene>
    <name evidence="3" type="ORF">JAAARDRAFT_121442</name>
</gene>
<evidence type="ECO:0000256" key="1">
    <source>
        <dbReference type="ARBA" id="ARBA00022729"/>
    </source>
</evidence>
<dbReference type="Gene3D" id="2.40.40.10">
    <property type="entry name" value="RlpA-like domain"/>
    <property type="match status" value="1"/>
</dbReference>
<evidence type="ECO:0000313" key="3">
    <source>
        <dbReference type="EMBL" id="KDQ62594.1"/>
    </source>
</evidence>
<organism evidence="3 4">
    <name type="scientific">Jaapia argillacea MUCL 33604</name>
    <dbReference type="NCBI Taxonomy" id="933084"/>
    <lineage>
        <taxon>Eukaryota</taxon>
        <taxon>Fungi</taxon>
        <taxon>Dikarya</taxon>
        <taxon>Basidiomycota</taxon>
        <taxon>Agaricomycotina</taxon>
        <taxon>Agaricomycetes</taxon>
        <taxon>Agaricomycetidae</taxon>
        <taxon>Jaapiales</taxon>
        <taxon>Jaapiaceae</taxon>
        <taxon>Jaapia</taxon>
    </lineage>
</organism>
<sequence length="137" mass="14852">MSRIALFIFTLLAFIAMAFGMPVPGNSTEDLEKRITHTGRGTWFNTGEGACGGWNVNSDKIVAISHLRWDGGVNCGQWMQITNTANGKTAYGLTRDECMGCGDGDVDMSPSLFEELGNLDTGVLSVSWHFKAKGWSP</sequence>
<dbReference type="Proteomes" id="UP000027265">
    <property type="component" value="Unassembled WGS sequence"/>
</dbReference>
<dbReference type="HOGENOM" id="CLU_047639_6_0_1"/>
<dbReference type="OrthoDB" id="406505at2759"/>
<accession>A0A067Q6K0</accession>